<keyword evidence="6" id="KW-0443">Lipid metabolism</keyword>
<feature type="transmembrane region" description="Helical" evidence="8">
    <location>
        <begin position="47"/>
        <end position="80"/>
    </location>
</feature>
<dbReference type="GO" id="GO:0016042">
    <property type="term" value="P:lipid catabolic process"/>
    <property type="evidence" value="ECO:0007669"/>
    <property type="project" value="UniProtKB-KW"/>
</dbReference>
<dbReference type="AlphaFoldDB" id="A0A8H5HM74"/>
<protein>
    <recommendedName>
        <fullName evidence="9">AB hydrolase-1 domain-containing protein</fullName>
    </recommendedName>
</protein>
<name>A0A8H5HM74_9AGAR</name>
<dbReference type="FunFam" id="3.40.50.1820:FF:000095">
    <property type="entry name" value="Triglyceride lipase-cholesterol esterase"/>
    <property type="match status" value="1"/>
</dbReference>
<dbReference type="InterPro" id="IPR029058">
    <property type="entry name" value="AB_hydrolase_fold"/>
</dbReference>
<dbReference type="GO" id="GO:0016020">
    <property type="term" value="C:membrane"/>
    <property type="evidence" value="ECO:0007669"/>
    <property type="project" value="UniProtKB-SubCell"/>
</dbReference>
<proteinExistence type="predicted"/>
<dbReference type="EMBL" id="JAACJP010000003">
    <property type="protein sequence ID" value="KAF5385933.1"/>
    <property type="molecule type" value="Genomic_DNA"/>
</dbReference>
<evidence type="ECO:0000256" key="2">
    <source>
        <dbReference type="ARBA" id="ARBA00022692"/>
    </source>
</evidence>
<keyword evidence="5 8" id="KW-1133">Transmembrane helix</keyword>
<keyword evidence="11" id="KW-1185">Reference proteome</keyword>
<dbReference type="Gene3D" id="3.40.50.1820">
    <property type="entry name" value="alpha/beta hydrolase"/>
    <property type="match status" value="1"/>
</dbReference>
<keyword evidence="4" id="KW-0442">Lipid degradation</keyword>
<evidence type="ECO:0000256" key="4">
    <source>
        <dbReference type="ARBA" id="ARBA00022963"/>
    </source>
</evidence>
<sequence>MLTRIRCISVCPFSAWMTSLSRARDTAASCAWVNKLLPLIGRLSVREYLALVFGFSFIAFEAVLHIIVLLLPTPIIRWFYRRSRSLFHSLSGTPPRQRPKAHKSEEHKAADRILNARDFLDLCAIYGYVPEEHVVLTKDGYLLGLHRLPSKKGEQRSSPGTSTGKPVVYLHHGLLMNSEVWVCLTDEQRSMPFVLAEQGYDVWLGNNRGNKYSKKSIHNGPNTTKFWDFSIDDFAWHDIPDSIHYILDITKSVKLSYIGFSQGTAQAFAALSIHPQLNEKINVFIALAPALSPAGLAANIVDGLMKASPTLMFLFFGRKAILSSATMWQSIIYPPIFAKLIDRSLVFLFDWRSRNISPQQKIAAYAHLYSFASVKSVVHWFQIMRNGAFQMYDDDVMAPVIRTSVSSYRPARFPTRNIVTPVVLMYGDTDSLVDIDVMLTQLPPHTQAHRLYGYEHLDVLWGRDVDKDVIPHVLKHLQYFRENTQVPVFATPASLVNGQLSKCKESTTSESDYGS</sequence>
<dbReference type="PANTHER" id="PTHR11005">
    <property type="entry name" value="LYSOSOMAL ACID LIPASE-RELATED"/>
    <property type="match status" value="1"/>
</dbReference>
<evidence type="ECO:0000259" key="9">
    <source>
        <dbReference type="Pfam" id="PF00561"/>
    </source>
</evidence>
<organism evidence="10 11">
    <name type="scientific">Tricholomella constricta</name>
    <dbReference type="NCBI Taxonomy" id="117010"/>
    <lineage>
        <taxon>Eukaryota</taxon>
        <taxon>Fungi</taxon>
        <taxon>Dikarya</taxon>
        <taxon>Basidiomycota</taxon>
        <taxon>Agaricomycotina</taxon>
        <taxon>Agaricomycetes</taxon>
        <taxon>Agaricomycetidae</taxon>
        <taxon>Agaricales</taxon>
        <taxon>Tricholomatineae</taxon>
        <taxon>Lyophyllaceae</taxon>
        <taxon>Tricholomella</taxon>
    </lineage>
</organism>
<dbReference type="InterPro" id="IPR000073">
    <property type="entry name" value="AB_hydrolase_1"/>
</dbReference>
<dbReference type="SUPFAM" id="SSF53474">
    <property type="entry name" value="alpha/beta-Hydrolases"/>
    <property type="match status" value="1"/>
</dbReference>
<evidence type="ECO:0000313" key="10">
    <source>
        <dbReference type="EMBL" id="KAF5385933.1"/>
    </source>
</evidence>
<feature type="domain" description="AB hydrolase-1" evidence="9">
    <location>
        <begin position="166"/>
        <end position="462"/>
    </location>
</feature>
<comment type="caution">
    <text evidence="10">The sequence shown here is derived from an EMBL/GenBank/DDBJ whole genome shotgun (WGS) entry which is preliminary data.</text>
</comment>
<evidence type="ECO:0000256" key="5">
    <source>
        <dbReference type="ARBA" id="ARBA00022989"/>
    </source>
</evidence>
<accession>A0A8H5HM74</accession>
<evidence type="ECO:0000256" key="1">
    <source>
        <dbReference type="ARBA" id="ARBA00004167"/>
    </source>
</evidence>
<keyword evidence="3" id="KW-0378">Hydrolase</keyword>
<evidence type="ECO:0000256" key="6">
    <source>
        <dbReference type="ARBA" id="ARBA00023098"/>
    </source>
</evidence>
<reference evidence="10 11" key="1">
    <citation type="journal article" date="2020" name="ISME J.">
        <title>Uncovering the hidden diversity of litter-decomposition mechanisms in mushroom-forming fungi.</title>
        <authorList>
            <person name="Floudas D."/>
            <person name="Bentzer J."/>
            <person name="Ahren D."/>
            <person name="Johansson T."/>
            <person name="Persson P."/>
            <person name="Tunlid A."/>
        </authorList>
    </citation>
    <scope>NUCLEOTIDE SEQUENCE [LARGE SCALE GENOMIC DNA]</scope>
    <source>
        <strain evidence="10 11">CBS 661.87</strain>
    </source>
</reference>
<evidence type="ECO:0000313" key="11">
    <source>
        <dbReference type="Proteomes" id="UP000565441"/>
    </source>
</evidence>
<evidence type="ECO:0000256" key="3">
    <source>
        <dbReference type="ARBA" id="ARBA00022801"/>
    </source>
</evidence>
<keyword evidence="7 8" id="KW-0472">Membrane</keyword>
<gene>
    <name evidence="10" type="ORF">D9615_002298</name>
</gene>
<dbReference type="GO" id="GO:0016787">
    <property type="term" value="F:hydrolase activity"/>
    <property type="evidence" value="ECO:0007669"/>
    <property type="project" value="UniProtKB-KW"/>
</dbReference>
<dbReference type="Pfam" id="PF00561">
    <property type="entry name" value="Abhydrolase_1"/>
    <property type="match status" value="1"/>
</dbReference>
<evidence type="ECO:0000256" key="7">
    <source>
        <dbReference type="ARBA" id="ARBA00023136"/>
    </source>
</evidence>
<evidence type="ECO:0000256" key="8">
    <source>
        <dbReference type="SAM" id="Phobius"/>
    </source>
</evidence>
<dbReference type="OrthoDB" id="9974421at2759"/>
<dbReference type="Proteomes" id="UP000565441">
    <property type="component" value="Unassembled WGS sequence"/>
</dbReference>
<comment type="subcellular location">
    <subcellularLocation>
        <location evidence="1">Membrane</location>
        <topology evidence="1">Single-pass membrane protein</topology>
    </subcellularLocation>
</comment>
<keyword evidence="2 8" id="KW-0812">Transmembrane</keyword>